<dbReference type="PANTHER" id="PTHR22980">
    <property type="entry name" value="CORTISTATIN"/>
    <property type="match status" value="1"/>
</dbReference>
<feature type="region of interest" description="Disordered" evidence="5">
    <location>
        <begin position="1"/>
        <end position="170"/>
    </location>
</feature>
<dbReference type="GO" id="GO:0031297">
    <property type="term" value="P:replication fork processing"/>
    <property type="evidence" value="ECO:0007669"/>
    <property type="project" value="TreeGrafter"/>
</dbReference>
<feature type="compositionally biased region" description="Low complexity" evidence="5">
    <location>
        <begin position="13"/>
        <end position="35"/>
    </location>
</feature>
<feature type="domain" description="CENP-T/Histone H4 histone fold" evidence="6">
    <location>
        <begin position="365"/>
        <end position="471"/>
    </location>
</feature>
<dbReference type="SUPFAM" id="SSF47113">
    <property type="entry name" value="Histone-fold"/>
    <property type="match status" value="1"/>
</dbReference>
<reference evidence="7" key="1">
    <citation type="submission" date="2021-03" db="EMBL/GenBank/DDBJ databases">
        <title>Revisited historic fungal species revealed as producer of novel bioactive compounds through whole genome sequencing and comparative genomics.</title>
        <authorList>
            <person name="Vignolle G.A."/>
            <person name="Hochenegger N."/>
            <person name="Mach R.L."/>
            <person name="Mach-Aigner A.R."/>
            <person name="Javad Rahimi M."/>
            <person name="Salim K.A."/>
            <person name="Chan C.M."/>
            <person name="Lim L.B.L."/>
            <person name="Cai F."/>
            <person name="Druzhinina I.S."/>
            <person name="U'Ren J.M."/>
            <person name="Derntl C."/>
        </authorList>
    </citation>
    <scope>NUCLEOTIDE SEQUENCE</scope>
    <source>
        <strain evidence="7">TUCIM 5799</strain>
    </source>
</reference>
<evidence type="ECO:0000256" key="5">
    <source>
        <dbReference type="SAM" id="MobiDB-lite"/>
    </source>
</evidence>
<dbReference type="InterPro" id="IPR035425">
    <property type="entry name" value="CENP-T/H4_C"/>
</dbReference>
<evidence type="ECO:0000313" key="7">
    <source>
        <dbReference type="EMBL" id="KAI1879995.1"/>
    </source>
</evidence>
<dbReference type="Proteomes" id="UP000829685">
    <property type="component" value="Unassembled WGS sequence"/>
</dbReference>
<evidence type="ECO:0000256" key="3">
    <source>
        <dbReference type="ARBA" id="ARBA00022454"/>
    </source>
</evidence>
<evidence type="ECO:0000259" key="6">
    <source>
        <dbReference type="Pfam" id="PF15511"/>
    </source>
</evidence>
<dbReference type="GO" id="GO:0000712">
    <property type="term" value="P:resolution of meiotic recombination intermediates"/>
    <property type="evidence" value="ECO:0007669"/>
    <property type="project" value="TreeGrafter"/>
</dbReference>
<feature type="compositionally biased region" description="Low complexity" evidence="5">
    <location>
        <begin position="46"/>
        <end position="63"/>
    </location>
</feature>
<dbReference type="PANTHER" id="PTHR22980:SF5">
    <property type="entry name" value="CENP-T_HISTONE H4 HISTONE FOLD DOMAIN-CONTAINING PROTEIN"/>
    <property type="match status" value="1"/>
</dbReference>
<gene>
    <name evidence="7" type="ORF">JX265_001616</name>
</gene>
<accession>A0A9P9WVB9</accession>
<evidence type="ECO:0000313" key="8">
    <source>
        <dbReference type="Proteomes" id="UP000829685"/>
    </source>
</evidence>
<sequence length="494" mass="54196">MASNIPSSAGRNRLAAPATPGAATTTTPSRRALSADPTSARLSASARRPGGAATPHARAAIRAIDQRRRTLFTPGRTRRRSLRDQRETPRDILRNLSRVLAPASQPLPSSSSSSPHRDANDNTLATVPEDDDDDFLIERPRFSLPLQEDEDDSDLKVPRSSGLEDENYTAHSIELPRRAWSEGPSRLGRESMASVRFSDYAGPEIQSDDVGIDSALFPPPAIEEEDSGNVMLGVGDSPERLDVEESRRQTLGRESLFGPIEIPDMGNETTFLMAPADSPTREATVIDAAVENDEPGVFDDMDDDHVNEPMDFPESDDEDNDNMEVPNDAENGNIEEPDATTLSKPMALATNRGKRRKLGKKISKHGIEYPSLPPGVVKRLATTFAKTSGVGKTKISADTLDVIMQATDWFFEQLGDDLSAYARHAGRKTIDESDMITLMRRQRQTSASTTPFSLAQRYLPRELLQELRMPVPVPIRASKKKSRAVDAEDDVDVT</sequence>
<dbReference type="GO" id="GO:0046982">
    <property type="term" value="F:protein heterodimerization activity"/>
    <property type="evidence" value="ECO:0007669"/>
    <property type="project" value="InterPro"/>
</dbReference>
<feature type="region of interest" description="Disordered" evidence="5">
    <location>
        <begin position="475"/>
        <end position="494"/>
    </location>
</feature>
<comment type="subcellular location">
    <subcellularLocation>
        <location evidence="2">Chromosome</location>
    </subcellularLocation>
    <subcellularLocation>
        <location evidence="1">Nucleus</location>
    </subcellularLocation>
</comment>
<feature type="compositionally biased region" description="Acidic residues" evidence="5">
    <location>
        <begin position="294"/>
        <end position="322"/>
    </location>
</feature>
<name>A0A9P9WVB9_9PEZI</name>
<feature type="compositionally biased region" description="Polar residues" evidence="5">
    <location>
        <begin position="1"/>
        <end position="10"/>
    </location>
</feature>
<keyword evidence="3" id="KW-0158">Chromosome</keyword>
<comment type="caution">
    <text evidence="7">The sequence shown here is derived from an EMBL/GenBank/DDBJ whole genome shotgun (WGS) entry which is preliminary data.</text>
</comment>
<proteinExistence type="predicted"/>
<dbReference type="Gene3D" id="1.10.20.10">
    <property type="entry name" value="Histone, subunit A"/>
    <property type="match status" value="1"/>
</dbReference>
<protein>
    <recommendedName>
        <fullName evidence="6">CENP-T/Histone H4 histone fold domain-containing protein</fullName>
    </recommendedName>
</protein>
<dbReference type="GO" id="GO:0005694">
    <property type="term" value="C:chromosome"/>
    <property type="evidence" value="ECO:0007669"/>
    <property type="project" value="UniProtKB-SubCell"/>
</dbReference>
<evidence type="ECO:0000256" key="2">
    <source>
        <dbReference type="ARBA" id="ARBA00004286"/>
    </source>
</evidence>
<organism evidence="7 8">
    <name type="scientific">Neoarthrinium moseri</name>
    <dbReference type="NCBI Taxonomy" id="1658444"/>
    <lineage>
        <taxon>Eukaryota</taxon>
        <taxon>Fungi</taxon>
        <taxon>Dikarya</taxon>
        <taxon>Ascomycota</taxon>
        <taxon>Pezizomycotina</taxon>
        <taxon>Sordariomycetes</taxon>
        <taxon>Xylariomycetidae</taxon>
        <taxon>Amphisphaeriales</taxon>
        <taxon>Apiosporaceae</taxon>
        <taxon>Neoarthrinium</taxon>
    </lineage>
</organism>
<dbReference type="AlphaFoldDB" id="A0A9P9WVB9"/>
<keyword evidence="4" id="KW-0539">Nucleus</keyword>
<dbReference type="CDD" id="cd22920">
    <property type="entry name" value="HFD_CENP-T"/>
    <property type="match status" value="1"/>
</dbReference>
<feature type="compositionally biased region" description="Basic and acidic residues" evidence="5">
    <location>
        <begin position="82"/>
        <end position="93"/>
    </location>
</feature>
<evidence type="ECO:0000256" key="4">
    <source>
        <dbReference type="ARBA" id="ARBA00023242"/>
    </source>
</evidence>
<dbReference type="GO" id="GO:0003682">
    <property type="term" value="F:chromatin binding"/>
    <property type="evidence" value="ECO:0007669"/>
    <property type="project" value="TreeGrafter"/>
</dbReference>
<feature type="region of interest" description="Disordered" evidence="5">
    <location>
        <begin position="294"/>
        <end position="338"/>
    </location>
</feature>
<keyword evidence="8" id="KW-1185">Reference proteome</keyword>
<dbReference type="Pfam" id="PF15511">
    <property type="entry name" value="CENP-T_C"/>
    <property type="match status" value="1"/>
</dbReference>
<dbReference type="EMBL" id="JAFIMR010000003">
    <property type="protein sequence ID" value="KAI1879995.1"/>
    <property type="molecule type" value="Genomic_DNA"/>
</dbReference>
<dbReference type="InterPro" id="IPR009072">
    <property type="entry name" value="Histone-fold"/>
</dbReference>
<dbReference type="GO" id="GO:0071821">
    <property type="term" value="C:FANCM-MHF complex"/>
    <property type="evidence" value="ECO:0007669"/>
    <property type="project" value="TreeGrafter"/>
</dbReference>
<feature type="compositionally biased region" description="Low complexity" evidence="5">
    <location>
        <begin position="100"/>
        <end position="114"/>
    </location>
</feature>
<evidence type="ECO:0000256" key="1">
    <source>
        <dbReference type="ARBA" id="ARBA00004123"/>
    </source>
</evidence>